<dbReference type="EMBL" id="CP003774">
    <property type="protein sequence ID" value="AFQ46565.1"/>
    <property type="molecule type" value="Genomic_DNA"/>
</dbReference>
<organism evidence="1 2">
    <name type="scientific">Burkholderia cepacia GG4</name>
    <dbReference type="NCBI Taxonomy" id="1009846"/>
    <lineage>
        <taxon>Bacteria</taxon>
        <taxon>Pseudomonadati</taxon>
        <taxon>Pseudomonadota</taxon>
        <taxon>Betaproteobacteria</taxon>
        <taxon>Burkholderiales</taxon>
        <taxon>Burkholderiaceae</taxon>
        <taxon>Burkholderia</taxon>
        <taxon>Burkholderia cepacia complex</taxon>
    </lineage>
</organism>
<protein>
    <submittedName>
        <fullName evidence="1">Uncharacterized protein</fullName>
    </submittedName>
</protein>
<dbReference type="AlphaFoldDB" id="A0A9W3JXL9"/>
<name>A0A9W3JXL9_BURCE</name>
<dbReference type="KEGG" id="bct:GEM_0104"/>
<evidence type="ECO:0000313" key="1">
    <source>
        <dbReference type="EMBL" id="AFQ46565.1"/>
    </source>
</evidence>
<accession>A0A9W3JXL9</accession>
<sequence length="55" mass="6115">MKPSPAGGRKRLQQGCPSEGLRYVTDWLAALRVRSHLAHETASVLKPLSPLWANY</sequence>
<gene>
    <name evidence="1" type="ORF">GEM_0104</name>
</gene>
<evidence type="ECO:0000313" key="2">
    <source>
        <dbReference type="Proteomes" id="UP000032866"/>
    </source>
</evidence>
<dbReference type="Proteomes" id="UP000032866">
    <property type="component" value="Chromosome 1"/>
</dbReference>
<reference evidence="1 2" key="1">
    <citation type="journal article" date="2012" name="J. Bacteriol.">
        <title>Complete Genome Sequence of Burkholderia sp. Strain GG4, a Betaproteobacterium That Reduces 3-Oxo-N-Acylhomoserine Lactones and Produces Different N-Acylhomoserine Lactones.</title>
        <authorList>
            <person name="Hong K.W."/>
            <person name="Koh C.L."/>
            <person name="Sam C.K."/>
            <person name="Yin W.F."/>
            <person name="Chan K.G."/>
        </authorList>
    </citation>
    <scope>NUCLEOTIDE SEQUENCE [LARGE SCALE GENOMIC DNA]</scope>
    <source>
        <strain evidence="1 2">GG4</strain>
    </source>
</reference>
<proteinExistence type="predicted"/>